<accession>A0A3B0VXN7</accession>
<reference evidence="1" key="1">
    <citation type="submission" date="2018-06" db="EMBL/GenBank/DDBJ databases">
        <authorList>
            <person name="Zhirakovskaya E."/>
        </authorList>
    </citation>
    <scope>NUCLEOTIDE SEQUENCE</scope>
</reference>
<dbReference type="AlphaFoldDB" id="A0A3B0VXN7"/>
<dbReference type="PANTHER" id="PTHR21192">
    <property type="entry name" value="NUCLEAR PROTEIN E3-3"/>
    <property type="match status" value="1"/>
</dbReference>
<name>A0A3B0VXN7_9ZZZZ</name>
<protein>
    <submittedName>
        <fullName evidence="1">COGs COG3737</fullName>
    </submittedName>
</protein>
<evidence type="ECO:0000313" key="1">
    <source>
        <dbReference type="EMBL" id="VAW47801.1"/>
    </source>
</evidence>
<dbReference type="Gene3D" id="3.40.1230.10">
    <property type="entry name" value="MTH938-like"/>
    <property type="match status" value="1"/>
</dbReference>
<sequence>MKFTEHRDSNVFTVKHYDPCRVKVNQLIFTKSFFITQFTTENHWPCKSMSQLTLERVDQLLNTQAEVIILGTGEKQIFPDPKIFAYCATKGVGLEIMANGAACRTYNVLTSEDREVVLALILETKEICPKSNPNQTDRK</sequence>
<dbReference type="InterPro" id="IPR007523">
    <property type="entry name" value="NDUFAF3/AAMDC"/>
</dbReference>
<gene>
    <name evidence="1" type="ORF">MNBD_GAMMA03-173</name>
</gene>
<organism evidence="1">
    <name type="scientific">hydrothermal vent metagenome</name>
    <dbReference type="NCBI Taxonomy" id="652676"/>
    <lineage>
        <taxon>unclassified sequences</taxon>
        <taxon>metagenomes</taxon>
        <taxon>ecological metagenomes</taxon>
    </lineage>
</organism>
<dbReference type="EMBL" id="UOFC01000167">
    <property type="protein sequence ID" value="VAW47801.1"/>
    <property type="molecule type" value="Genomic_DNA"/>
</dbReference>
<dbReference type="Pfam" id="PF04430">
    <property type="entry name" value="DUF498"/>
    <property type="match status" value="1"/>
</dbReference>
<dbReference type="SUPFAM" id="SSF64076">
    <property type="entry name" value="MTH938-like"/>
    <property type="match status" value="1"/>
</dbReference>
<dbReference type="CDD" id="cd05560">
    <property type="entry name" value="Xcc1710_like"/>
    <property type="match status" value="1"/>
</dbReference>
<dbReference type="PANTHER" id="PTHR21192:SF2">
    <property type="entry name" value="NADH DEHYDROGENASE [UBIQUINONE] 1 ALPHA SUBCOMPLEX ASSEMBLY FACTOR 3"/>
    <property type="match status" value="1"/>
</dbReference>
<dbReference type="InterPro" id="IPR036748">
    <property type="entry name" value="MTH938-like_sf"/>
</dbReference>
<proteinExistence type="predicted"/>